<evidence type="ECO:0000313" key="6">
    <source>
        <dbReference type="EMBL" id="GMH68166.1"/>
    </source>
</evidence>
<dbReference type="PRINTS" id="PR00724">
    <property type="entry name" value="CRBOXYPTASEC"/>
</dbReference>
<proteinExistence type="inferred from homology"/>
<dbReference type="GO" id="GO:0004185">
    <property type="term" value="F:serine-type carboxypeptidase activity"/>
    <property type="evidence" value="ECO:0007669"/>
    <property type="project" value="InterPro"/>
</dbReference>
<dbReference type="SUPFAM" id="SSF53474">
    <property type="entry name" value="alpha/beta-Hydrolases"/>
    <property type="match status" value="1"/>
</dbReference>
<dbReference type="InterPro" id="IPR029058">
    <property type="entry name" value="AB_hydrolase_fold"/>
</dbReference>
<reference evidence="7" key="1">
    <citation type="journal article" date="2023" name="Commun. Biol.">
        <title>Genome analysis of Parmales, the sister group of diatoms, reveals the evolutionary specialization of diatoms from phago-mixotrophs to photoautotrophs.</title>
        <authorList>
            <person name="Ban H."/>
            <person name="Sato S."/>
            <person name="Yoshikawa S."/>
            <person name="Yamada K."/>
            <person name="Nakamura Y."/>
            <person name="Ichinomiya M."/>
            <person name="Sato N."/>
            <person name="Blanc-Mathieu R."/>
            <person name="Endo H."/>
            <person name="Kuwata A."/>
            <person name="Ogata H."/>
        </authorList>
    </citation>
    <scope>NUCLEOTIDE SEQUENCE [LARGE SCALE GENOMIC DNA]</scope>
</reference>
<keyword evidence="4" id="KW-0378">Hydrolase</keyword>
<dbReference type="PANTHER" id="PTHR11802">
    <property type="entry name" value="SERINE PROTEASE FAMILY S10 SERINE CARBOXYPEPTIDASE"/>
    <property type="match status" value="1"/>
</dbReference>
<sequence length="502" mass="55292">MSTYGSLSTSVPTLLPPIPRRPSSRSGRIAILSSSLIILLSLGVLFNNELGGVRPDRFNGGYGGGNVEGGSCAVGLPPKGISGYFPIPNSLSRYFYYFASSSSKPMNSAPLILWMSGGPGCSSLLAAMMENGPCKVIRDDEGVNKGKVRAELAKYGWNNKANVVWVDQPAGVGFSFTDGEEEELMFSHDQVADNMLAFLFRWQERFPDSHNGELYIFAESFGGHYAPAVGRRYYDAERQGKAPPGLKLKGIGVGNGLTNPKIQYKYASEFAYKNTYGIKAITKEQYDDMNNNKLPQCEEKIEKCNSNENPDNEDCLDAFVFCNTALDTPYVESGLNIYDVRTKKDYKDDLAAVTEFVSQMEVRTALDAANSVTFQACNMNVYMKFIFDWMREYDSAIPAMLDGGIDILIYAGDADFVCNWMGNQAWVEALDWKGKELFNDAPDQQFMLPNGEAGGEGKTAKVDHGGRLSFLRIYGAGHLAPRDKPYATQQMINKFIANGGVH</sequence>
<evidence type="ECO:0000256" key="1">
    <source>
        <dbReference type="ARBA" id="ARBA00009431"/>
    </source>
</evidence>
<dbReference type="AlphaFoldDB" id="A0A9W7A8Y0"/>
<evidence type="ECO:0000256" key="4">
    <source>
        <dbReference type="ARBA" id="ARBA00022801"/>
    </source>
</evidence>
<protein>
    <recommendedName>
        <fullName evidence="8">Carboxypeptidase</fullName>
    </recommendedName>
</protein>
<keyword evidence="5" id="KW-0325">Glycoprotein</keyword>
<dbReference type="Proteomes" id="UP001162640">
    <property type="component" value="Unassembled WGS sequence"/>
</dbReference>
<organism evidence="6 7">
    <name type="scientific">Triparma laevis f. inornata</name>
    <dbReference type="NCBI Taxonomy" id="1714386"/>
    <lineage>
        <taxon>Eukaryota</taxon>
        <taxon>Sar</taxon>
        <taxon>Stramenopiles</taxon>
        <taxon>Ochrophyta</taxon>
        <taxon>Bolidophyceae</taxon>
        <taxon>Parmales</taxon>
        <taxon>Triparmaceae</taxon>
        <taxon>Triparma</taxon>
    </lineage>
</organism>
<dbReference type="FunFam" id="1.10.287.410:FF:000002">
    <property type="entry name" value="Carboxypeptidase"/>
    <property type="match status" value="1"/>
</dbReference>
<dbReference type="Pfam" id="PF00450">
    <property type="entry name" value="Peptidase_S10"/>
    <property type="match status" value="1"/>
</dbReference>
<evidence type="ECO:0000313" key="7">
    <source>
        <dbReference type="Proteomes" id="UP001162640"/>
    </source>
</evidence>
<gene>
    <name evidence="6" type="ORF">TL16_g04868</name>
</gene>
<accession>A0A9W7A8Y0</accession>
<comment type="similarity">
    <text evidence="1">Belongs to the peptidase S10 family.</text>
</comment>
<dbReference type="PROSITE" id="PS00560">
    <property type="entry name" value="CARBOXYPEPT_SER_HIS"/>
    <property type="match status" value="1"/>
</dbReference>
<dbReference type="PANTHER" id="PTHR11802:SF113">
    <property type="entry name" value="SERINE CARBOXYPEPTIDASE CTSA-4.1"/>
    <property type="match status" value="1"/>
</dbReference>
<dbReference type="InterPro" id="IPR033124">
    <property type="entry name" value="Ser_caboxypep_his_AS"/>
</dbReference>
<evidence type="ECO:0008006" key="8">
    <source>
        <dbReference type="Google" id="ProtNLM"/>
    </source>
</evidence>
<comment type="caution">
    <text evidence="6">The sequence shown here is derived from an EMBL/GenBank/DDBJ whole genome shotgun (WGS) entry which is preliminary data.</text>
</comment>
<dbReference type="Gene3D" id="3.40.50.1820">
    <property type="entry name" value="alpha/beta hydrolase"/>
    <property type="match status" value="1"/>
</dbReference>
<dbReference type="EMBL" id="BLQM01000137">
    <property type="protein sequence ID" value="GMH68166.1"/>
    <property type="molecule type" value="Genomic_DNA"/>
</dbReference>
<evidence type="ECO:0000256" key="2">
    <source>
        <dbReference type="ARBA" id="ARBA00022645"/>
    </source>
</evidence>
<evidence type="ECO:0000256" key="3">
    <source>
        <dbReference type="ARBA" id="ARBA00022670"/>
    </source>
</evidence>
<keyword evidence="2" id="KW-0121">Carboxypeptidase</keyword>
<evidence type="ECO:0000256" key="5">
    <source>
        <dbReference type="ARBA" id="ARBA00023180"/>
    </source>
</evidence>
<dbReference type="Gene3D" id="1.10.287.410">
    <property type="match status" value="1"/>
</dbReference>
<name>A0A9W7A8Y0_9STRA</name>
<dbReference type="GO" id="GO:0006508">
    <property type="term" value="P:proteolysis"/>
    <property type="evidence" value="ECO:0007669"/>
    <property type="project" value="UniProtKB-KW"/>
</dbReference>
<dbReference type="InterPro" id="IPR001563">
    <property type="entry name" value="Peptidase_S10"/>
</dbReference>
<keyword evidence="3" id="KW-0645">Protease</keyword>